<accession>A0A397S3J2</accession>
<dbReference type="Proteomes" id="UP000265703">
    <property type="component" value="Unassembled WGS sequence"/>
</dbReference>
<reference evidence="1 2" key="1">
    <citation type="submission" date="2018-06" db="EMBL/GenBank/DDBJ databases">
        <title>Comparative genomics reveals the genomic features of Rhizophagus irregularis, R. cerebriforme, R. diaphanum and Gigaspora rosea, and their symbiotic lifestyle signature.</title>
        <authorList>
            <person name="Morin E."/>
            <person name="San Clemente H."/>
            <person name="Chen E.C.H."/>
            <person name="De La Providencia I."/>
            <person name="Hainaut M."/>
            <person name="Kuo A."/>
            <person name="Kohler A."/>
            <person name="Murat C."/>
            <person name="Tang N."/>
            <person name="Roy S."/>
            <person name="Loubradou J."/>
            <person name="Henrissat B."/>
            <person name="Grigoriev I.V."/>
            <person name="Corradi N."/>
            <person name="Roux C."/>
            <person name="Martin F.M."/>
        </authorList>
    </citation>
    <scope>NUCLEOTIDE SEQUENCE [LARGE SCALE GENOMIC DNA]</scope>
    <source>
        <strain evidence="1 2">DAOM 227022</strain>
    </source>
</reference>
<dbReference type="EMBL" id="QKYT01001403">
    <property type="protein sequence ID" value="RIA79279.1"/>
    <property type="molecule type" value="Genomic_DNA"/>
</dbReference>
<protein>
    <submittedName>
        <fullName evidence="1">Uncharacterized protein</fullName>
    </submittedName>
</protein>
<gene>
    <name evidence="1" type="ORF">C1645_746008</name>
</gene>
<dbReference type="OrthoDB" id="10531550at2759"/>
<name>A0A397S3J2_9GLOM</name>
<sequence>MTTCEQCLKPITGKYVYSPDKNDGKKFCSTNCMYEHYGRKCDKCGKVQGTLLDKDAFVSGNLLCKVELKGTKKLFSYGWGKNEDDLKTENQSKLPADYLTFYQKVFSIAVNLEGAGVGGKSGFIVF</sequence>
<keyword evidence="2" id="KW-1185">Reference proteome</keyword>
<dbReference type="AlphaFoldDB" id="A0A397S3J2"/>
<proteinExistence type="predicted"/>
<evidence type="ECO:0000313" key="2">
    <source>
        <dbReference type="Proteomes" id="UP000265703"/>
    </source>
</evidence>
<evidence type="ECO:0000313" key="1">
    <source>
        <dbReference type="EMBL" id="RIA79279.1"/>
    </source>
</evidence>
<organism evidence="1 2">
    <name type="scientific">Glomus cerebriforme</name>
    <dbReference type="NCBI Taxonomy" id="658196"/>
    <lineage>
        <taxon>Eukaryota</taxon>
        <taxon>Fungi</taxon>
        <taxon>Fungi incertae sedis</taxon>
        <taxon>Mucoromycota</taxon>
        <taxon>Glomeromycotina</taxon>
        <taxon>Glomeromycetes</taxon>
        <taxon>Glomerales</taxon>
        <taxon>Glomeraceae</taxon>
        <taxon>Glomus</taxon>
    </lineage>
</organism>
<comment type="caution">
    <text evidence="1">The sequence shown here is derived from an EMBL/GenBank/DDBJ whole genome shotgun (WGS) entry which is preliminary data.</text>
</comment>